<organism evidence="7 8">
    <name type="scientific">Synechocystis sp. (strain ATCC 27184 / PCC 6803 / Kazusa)</name>
    <dbReference type="NCBI Taxonomy" id="1111708"/>
    <lineage>
        <taxon>Bacteria</taxon>
        <taxon>Bacillati</taxon>
        <taxon>Cyanobacteriota</taxon>
        <taxon>Cyanophyceae</taxon>
        <taxon>Synechococcales</taxon>
        <taxon>Merismopediaceae</taxon>
        <taxon>Synechocystis</taxon>
    </lineage>
</organism>
<dbReference type="PhylomeDB" id="P73566"/>
<evidence type="ECO:0000256" key="3">
    <source>
        <dbReference type="ARBA" id="ARBA00022692"/>
    </source>
</evidence>
<feature type="transmembrane region" description="Helical" evidence="6">
    <location>
        <begin position="311"/>
        <end position="331"/>
    </location>
</feature>
<evidence type="ECO:0000256" key="6">
    <source>
        <dbReference type="SAM" id="Phobius"/>
    </source>
</evidence>
<protein>
    <submittedName>
        <fullName evidence="7">Slr0882 protein</fullName>
    </submittedName>
</protein>
<evidence type="ECO:0000256" key="2">
    <source>
        <dbReference type="ARBA" id="ARBA00022475"/>
    </source>
</evidence>
<dbReference type="GO" id="GO:0043190">
    <property type="term" value="C:ATP-binding cassette (ABC) transporter complex"/>
    <property type="evidence" value="ECO:0000318"/>
    <property type="project" value="GO_Central"/>
</dbReference>
<feature type="transmembrane region" description="Helical" evidence="6">
    <location>
        <begin position="337"/>
        <end position="357"/>
    </location>
</feature>
<dbReference type="InParanoid" id="P73566"/>
<feature type="transmembrane region" description="Helical" evidence="6">
    <location>
        <begin position="77"/>
        <end position="96"/>
    </location>
</feature>
<dbReference type="EMBL" id="BA000022">
    <property type="protein sequence ID" value="BAA17606.1"/>
    <property type="molecule type" value="Genomic_DNA"/>
</dbReference>
<dbReference type="PaxDb" id="1148-1652686"/>
<evidence type="ECO:0000313" key="8">
    <source>
        <dbReference type="Proteomes" id="UP000001425"/>
    </source>
</evidence>
<sequence>MTMAVGTFKQSRFQLPLPRLSVMDRYLFVELFLPFIFGMGMFTSLALSIGTLFDLVRRVTESGLPMDIAVKILFLKMPEFVVLAFPMSMLLASLMAYSRLSSDSELIALRSIGVSIYRLVVPALLFGIVVTGIAFVFNDRITPAASYEALATLDRAIHQDRPPRQEQNIIYPEYGMVRQPDGNEKNILKRLFYAEEFNGSEMKGLTILDRTQSGVNQVLTAERASWNISENTWDFYDGTVYLIAPDGSYRNIVRFRHQQLALPRAPLDLASQERKDGEMTIAQSRRYLEVLRLSGDDKKVRKLEVRIQKKYALPFVCFVFGLIGAAIGVRPQNTNKATSFGICVGLIFFYYLLSFLSESMGIWGALDPFTAAWLPNFLGLIAGTILLVQSSRLR</sequence>
<dbReference type="Pfam" id="PF03739">
    <property type="entry name" value="LptF_LptG"/>
    <property type="match status" value="1"/>
</dbReference>
<keyword evidence="3 6" id="KW-0812">Transmembrane</keyword>
<dbReference type="PIR" id="S77272">
    <property type="entry name" value="S77272"/>
</dbReference>
<feature type="transmembrane region" description="Helical" evidence="6">
    <location>
        <begin position="369"/>
        <end position="388"/>
    </location>
</feature>
<keyword evidence="8" id="KW-1185">Reference proteome</keyword>
<dbReference type="Proteomes" id="UP000001425">
    <property type="component" value="Chromosome"/>
</dbReference>
<dbReference type="KEGG" id="syn:slr0882"/>
<dbReference type="AlphaFoldDB" id="P73566"/>
<name>P73566_SYNY3</name>
<dbReference type="STRING" id="1148.gene:10498473"/>
<evidence type="ECO:0000256" key="1">
    <source>
        <dbReference type="ARBA" id="ARBA00004651"/>
    </source>
</evidence>
<dbReference type="GO" id="GO:0015920">
    <property type="term" value="P:lipopolysaccharide transport"/>
    <property type="evidence" value="ECO:0000318"/>
    <property type="project" value="GO_Central"/>
</dbReference>
<dbReference type="PANTHER" id="PTHR33529:SF6">
    <property type="entry name" value="YJGP_YJGQ FAMILY PERMEASE"/>
    <property type="match status" value="1"/>
</dbReference>
<keyword evidence="2" id="KW-1003">Cell membrane</keyword>
<evidence type="ECO:0000256" key="5">
    <source>
        <dbReference type="ARBA" id="ARBA00023136"/>
    </source>
</evidence>
<dbReference type="eggNOG" id="COG0795">
    <property type="taxonomic scope" value="Bacteria"/>
</dbReference>
<dbReference type="PANTHER" id="PTHR33529">
    <property type="entry name" value="SLR0882 PROTEIN-RELATED"/>
    <property type="match status" value="1"/>
</dbReference>
<evidence type="ECO:0000256" key="4">
    <source>
        <dbReference type="ARBA" id="ARBA00022989"/>
    </source>
</evidence>
<accession>P73566</accession>
<dbReference type="EnsemblBacteria" id="BAA17606">
    <property type="protein sequence ID" value="BAA17606"/>
    <property type="gene ID" value="BAA17606"/>
</dbReference>
<reference evidence="7 8" key="2">
    <citation type="journal article" date="1996" name="DNA Res.">
        <title>Sequence analysis of the genome of the unicellular cyanobacterium Synechocystis sp. strain PCC6803. II. Sequence determination of the entire genome and assignment of potential protein-coding regions.</title>
        <authorList>
            <person name="Kaneko T."/>
            <person name="Sato S."/>
            <person name="Kotani H."/>
            <person name="Tanaka A."/>
            <person name="Asamizu E."/>
            <person name="Nakamura Y."/>
            <person name="Miyajima N."/>
            <person name="Hirosawa M."/>
            <person name="Sugiura M."/>
            <person name="Sasamoto S."/>
            <person name="Kimura T."/>
            <person name="Hosouchi T."/>
            <person name="Matsuno A."/>
            <person name="Muraki A."/>
            <person name="Nakazaki N."/>
            <person name="Naruo K."/>
            <person name="Okumura S."/>
            <person name="Shimpo S."/>
            <person name="Takeuchi C."/>
            <person name="Wada T."/>
            <person name="Watanabe A."/>
            <person name="Yamada M."/>
            <person name="Yasuda M."/>
            <person name="Tabata S."/>
        </authorList>
    </citation>
    <scope>NUCLEOTIDE SEQUENCE [LARGE SCALE GENOMIC DNA]</scope>
    <source>
        <strain evidence="8">ATCC 27184 / PCC 6803 / Kazusa</strain>
    </source>
</reference>
<dbReference type="InterPro" id="IPR005495">
    <property type="entry name" value="LptG/LptF_permease"/>
</dbReference>
<comment type="subcellular location">
    <subcellularLocation>
        <location evidence="1">Cell membrane</location>
        <topology evidence="1">Multi-pass membrane protein</topology>
    </subcellularLocation>
</comment>
<keyword evidence="4 6" id="KW-1133">Transmembrane helix</keyword>
<feature type="transmembrane region" description="Helical" evidence="6">
    <location>
        <begin position="31"/>
        <end position="56"/>
    </location>
</feature>
<feature type="transmembrane region" description="Helical" evidence="6">
    <location>
        <begin position="116"/>
        <end position="137"/>
    </location>
</feature>
<proteinExistence type="predicted"/>
<evidence type="ECO:0000313" key="7">
    <source>
        <dbReference type="EMBL" id="BAA17606.1"/>
    </source>
</evidence>
<reference evidence="7 8" key="1">
    <citation type="journal article" date="1995" name="DNA Res.">
        <title>Sequence analysis of the genome of the unicellular cyanobacterium Synechocystis sp. strain PCC6803. I. Sequence features in the 1 Mb region from map positions 64% to 92% of the genome.</title>
        <authorList>
            <person name="Kaneko T."/>
            <person name="Tanaka A."/>
            <person name="Sato S."/>
            <person name="Kotani H."/>
            <person name="Sazuka T."/>
            <person name="Miyajima N."/>
            <person name="Sugiura M."/>
            <person name="Tabata S."/>
        </authorList>
    </citation>
    <scope>NUCLEOTIDE SEQUENCE [LARGE SCALE GENOMIC DNA]</scope>
    <source>
        <strain evidence="8">ATCC 27184 / PCC 6803 / Kazusa</strain>
    </source>
</reference>
<keyword evidence="5 6" id="KW-0472">Membrane</keyword>
<gene>
    <name evidence="7" type="ordered locus">slr0882</name>
</gene>